<dbReference type="FunFam" id="3.30.559.10:FF:000012">
    <property type="entry name" value="Non-ribosomal peptide synthetase"/>
    <property type="match status" value="1"/>
</dbReference>
<feature type="domain" description="Carrier" evidence="6">
    <location>
        <begin position="997"/>
        <end position="1072"/>
    </location>
</feature>
<evidence type="ECO:0000256" key="4">
    <source>
        <dbReference type="ARBA" id="ARBA00022553"/>
    </source>
</evidence>
<sequence length="1118" mass="123161">MSEIDDRLAALTPEQRALFEKLLAESGQAEDSFPLSVTQQGIWFQEQLHPNNPAYVIPAAARLDGPLDTAVLRAALREIVRRHESLRTTFELRDGQPVQVARAELPLDLTEEDLGAGGLDEELFHRRMSELRGEPFDLAAGPLLRLRLLHVGPQEAVLLVAMHHLVSDGWSVGVLVSELLALYEAFAAGRPSPLPDLEIHYGDFAGWQQQWLRDADLTADLAYWRAHLAGAPAALALPTDRPRPAVQGFHGASVPFALPEPLMRELGALAKRHGATTYMALLAAFQVLLHRHADQDDVVVGVPTAGRGRAEVEPLIGFFVNTLPVRTDLSGNPDFVQVLTRTRDACLGLYAHQDVPFERIVTELRPARDLSRPPVFQTCLTYQSDPLPARESAGLRLRRLPVRAEGARFDLELQCFDDNGGLHGWFEYDRDLFDERTVARMADHLRRIVEGVVADPRTPVGHLPLLDDGERAGALAAGTGPDAEWPGRGWIHQCFEEAARRTPAAEAVRFEGDSLDYAELNRRANRLAHRLRRSGVGRDVLVGVAMERSPDLVVSLLAVLKAGGAYVPLDPGYPPDRLAYLLRDAQAPVLLTQARVRALLPATDAEILCVDELAEQLAAESAADPEVAVDGEDLAYVIHTSGSTGRPKGVMNVHAAIRNRLLWMQDAFPIGPGDRVLQKTPFSFDVSVWEFFWPLMTGATLVVARPEGHRDSRYLIETIRAEAITAVHFVPSMLQVLLREPDVEECTSLRHVVCSGEALPRRLAQAFLDRSGARLHNLYGPTEAAIDVTAWTCRRDEDPRPLPIGLPIANTRVHVLDRHLRPVPPGVPGELHLGGRNLARGYLNRPELTAERFVEDPFAPGGGARLYRTGDLARRREDGALEYLGRLDHQVKLRGLRVEPGEIEAALTAHERVREALVLAHEHGPDDVRLVAYLTGEDVPPAGRLAEFLRRRLPEYMVPSHFTVLPALPLTVNGKVDRAALPAPGADRPELRSAFAEPRDELERSIAALWCRLLGVERVGVQDSFFDLGGHSLLLARLRAELAETMRQEVSMVELFQYPTVASLAAFLNRPGTAAPGAAAAGAPAPSTAARERAEARRQTQDQRQRAAARRTHSRKGR</sequence>
<dbReference type="AlphaFoldDB" id="A0A0F2T7U7"/>
<dbReference type="SUPFAM" id="SSF52777">
    <property type="entry name" value="CoA-dependent acyltransferases"/>
    <property type="match status" value="2"/>
</dbReference>
<dbReference type="FunFam" id="3.40.50.980:FF:000002">
    <property type="entry name" value="Enterobactin synthetase component F"/>
    <property type="match status" value="1"/>
</dbReference>
<evidence type="ECO:0000256" key="1">
    <source>
        <dbReference type="ARBA" id="ARBA00001957"/>
    </source>
</evidence>
<dbReference type="RefSeq" id="WP_045701836.1">
    <property type="nucleotide sequence ID" value="NZ_JZKH01000073.1"/>
</dbReference>
<evidence type="ECO:0000313" key="7">
    <source>
        <dbReference type="EMBL" id="KJS59288.1"/>
    </source>
</evidence>
<dbReference type="PANTHER" id="PTHR45527:SF1">
    <property type="entry name" value="FATTY ACID SYNTHASE"/>
    <property type="match status" value="1"/>
</dbReference>
<dbReference type="GO" id="GO:0008610">
    <property type="term" value="P:lipid biosynthetic process"/>
    <property type="evidence" value="ECO:0007669"/>
    <property type="project" value="UniProtKB-ARBA"/>
</dbReference>
<dbReference type="GO" id="GO:0072330">
    <property type="term" value="P:monocarboxylic acid biosynthetic process"/>
    <property type="evidence" value="ECO:0007669"/>
    <property type="project" value="UniProtKB-ARBA"/>
</dbReference>
<dbReference type="CDD" id="cd19531">
    <property type="entry name" value="LCL_NRPS-like"/>
    <property type="match status" value="1"/>
</dbReference>
<dbReference type="InterPro" id="IPR045851">
    <property type="entry name" value="AMP-bd_C_sf"/>
</dbReference>
<dbReference type="InterPro" id="IPR006162">
    <property type="entry name" value="Ppantetheine_attach_site"/>
</dbReference>
<comment type="cofactor">
    <cofactor evidence="1">
        <name>pantetheine 4'-phosphate</name>
        <dbReference type="ChEBI" id="CHEBI:47942"/>
    </cofactor>
</comment>
<organism evidence="7 8">
    <name type="scientific">Streptomyces rubellomurinus (strain ATCC 31215)</name>
    <dbReference type="NCBI Taxonomy" id="359131"/>
    <lineage>
        <taxon>Bacteria</taxon>
        <taxon>Bacillati</taxon>
        <taxon>Actinomycetota</taxon>
        <taxon>Actinomycetes</taxon>
        <taxon>Kitasatosporales</taxon>
        <taxon>Streptomycetaceae</taxon>
        <taxon>Streptomyces</taxon>
    </lineage>
</organism>
<dbReference type="Gene3D" id="3.30.559.10">
    <property type="entry name" value="Chloramphenicol acetyltransferase-like domain"/>
    <property type="match status" value="1"/>
</dbReference>
<keyword evidence="3" id="KW-0596">Phosphopantetheine</keyword>
<evidence type="ECO:0000256" key="3">
    <source>
        <dbReference type="ARBA" id="ARBA00022450"/>
    </source>
</evidence>
<dbReference type="FunFam" id="3.30.300.30:FF:000010">
    <property type="entry name" value="Enterobactin synthetase component F"/>
    <property type="match status" value="1"/>
</dbReference>
<dbReference type="InterPro" id="IPR023213">
    <property type="entry name" value="CAT-like_dom_sf"/>
</dbReference>
<dbReference type="EMBL" id="JZKH01000073">
    <property type="protein sequence ID" value="KJS59288.1"/>
    <property type="molecule type" value="Genomic_DNA"/>
</dbReference>
<dbReference type="NCBIfam" id="TIGR01733">
    <property type="entry name" value="AA-adenyl-dom"/>
    <property type="match status" value="1"/>
</dbReference>
<dbReference type="GO" id="GO:0003824">
    <property type="term" value="F:catalytic activity"/>
    <property type="evidence" value="ECO:0007669"/>
    <property type="project" value="InterPro"/>
</dbReference>
<dbReference type="SUPFAM" id="SSF47336">
    <property type="entry name" value="ACP-like"/>
    <property type="match status" value="1"/>
</dbReference>
<dbReference type="SMART" id="SM00823">
    <property type="entry name" value="PKS_PP"/>
    <property type="match status" value="1"/>
</dbReference>
<dbReference type="FunFam" id="3.40.50.12780:FF:000012">
    <property type="entry name" value="Non-ribosomal peptide synthetase"/>
    <property type="match status" value="1"/>
</dbReference>
<dbReference type="Gene3D" id="2.30.38.10">
    <property type="entry name" value="Luciferase, Domain 3"/>
    <property type="match status" value="1"/>
</dbReference>
<dbReference type="OrthoDB" id="2472181at2"/>
<dbReference type="GO" id="GO:0044550">
    <property type="term" value="P:secondary metabolite biosynthetic process"/>
    <property type="evidence" value="ECO:0007669"/>
    <property type="project" value="UniProtKB-ARBA"/>
</dbReference>
<keyword evidence="4" id="KW-0597">Phosphoprotein</keyword>
<feature type="compositionally biased region" description="Basic and acidic residues" evidence="5">
    <location>
        <begin position="1090"/>
        <end position="1105"/>
    </location>
</feature>
<evidence type="ECO:0000256" key="2">
    <source>
        <dbReference type="ARBA" id="ARBA00006432"/>
    </source>
</evidence>
<dbReference type="Pfam" id="PF00668">
    <property type="entry name" value="Condensation"/>
    <property type="match status" value="1"/>
</dbReference>
<keyword evidence="8" id="KW-1185">Reference proteome</keyword>
<dbReference type="FunFam" id="3.40.50.980:FF:000001">
    <property type="entry name" value="Non-ribosomal peptide synthetase"/>
    <property type="match status" value="1"/>
</dbReference>
<dbReference type="PANTHER" id="PTHR45527">
    <property type="entry name" value="NONRIBOSOMAL PEPTIDE SYNTHETASE"/>
    <property type="match status" value="1"/>
</dbReference>
<dbReference type="PROSITE" id="PS00012">
    <property type="entry name" value="PHOSPHOPANTETHEINE"/>
    <property type="match status" value="1"/>
</dbReference>
<dbReference type="Proteomes" id="UP000033699">
    <property type="component" value="Unassembled WGS sequence"/>
</dbReference>
<feature type="region of interest" description="Disordered" evidence="5">
    <location>
        <begin position="1074"/>
        <end position="1118"/>
    </location>
</feature>
<dbReference type="PATRIC" id="fig|359131.3.peg.6979"/>
<dbReference type="Gene3D" id="1.10.1200.10">
    <property type="entry name" value="ACP-like"/>
    <property type="match status" value="1"/>
</dbReference>
<dbReference type="GO" id="GO:0043041">
    <property type="term" value="P:amino acid activation for nonribosomal peptide biosynthetic process"/>
    <property type="evidence" value="ECO:0007669"/>
    <property type="project" value="TreeGrafter"/>
</dbReference>
<dbReference type="Gene3D" id="3.30.559.30">
    <property type="entry name" value="Nonribosomal peptide synthetase, condensation domain"/>
    <property type="match status" value="1"/>
</dbReference>
<dbReference type="InterPro" id="IPR010071">
    <property type="entry name" value="AA_adenyl_dom"/>
</dbReference>
<dbReference type="Pfam" id="PF13193">
    <property type="entry name" value="AMP-binding_C"/>
    <property type="match status" value="1"/>
</dbReference>
<protein>
    <submittedName>
        <fullName evidence="7">Tyrocidine synthase 3</fullName>
    </submittedName>
</protein>
<dbReference type="GO" id="GO:0005829">
    <property type="term" value="C:cytosol"/>
    <property type="evidence" value="ECO:0007669"/>
    <property type="project" value="TreeGrafter"/>
</dbReference>
<dbReference type="InterPro" id="IPR025110">
    <property type="entry name" value="AMP-bd_C"/>
</dbReference>
<dbReference type="GO" id="GO:0017000">
    <property type="term" value="P:antibiotic biosynthetic process"/>
    <property type="evidence" value="ECO:0007669"/>
    <property type="project" value="UniProtKB-ARBA"/>
</dbReference>
<dbReference type="InterPro" id="IPR020806">
    <property type="entry name" value="PKS_PP-bd"/>
</dbReference>
<dbReference type="PROSITE" id="PS00455">
    <property type="entry name" value="AMP_BINDING"/>
    <property type="match status" value="1"/>
</dbReference>
<feature type="compositionally biased region" description="Low complexity" evidence="5">
    <location>
        <begin position="1074"/>
        <end position="1089"/>
    </location>
</feature>
<name>A0A0F2T7U7_STRR3</name>
<dbReference type="FunFam" id="2.30.38.10:FF:000001">
    <property type="entry name" value="Non-ribosomal peptide synthetase PvdI"/>
    <property type="match status" value="1"/>
</dbReference>
<comment type="caution">
    <text evidence="7">The sequence shown here is derived from an EMBL/GenBank/DDBJ whole genome shotgun (WGS) entry which is preliminary data.</text>
</comment>
<dbReference type="InterPro" id="IPR001242">
    <property type="entry name" value="Condensation_dom"/>
</dbReference>
<gene>
    <name evidence="7" type="ORF">VM95_28105</name>
</gene>
<dbReference type="Gene3D" id="3.40.50.980">
    <property type="match status" value="2"/>
</dbReference>
<evidence type="ECO:0000259" key="6">
    <source>
        <dbReference type="PROSITE" id="PS50075"/>
    </source>
</evidence>
<dbReference type="InterPro" id="IPR036736">
    <property type="entry name" value="ACP-like_sf"/>
</dbReference>
<dbReference type="FunFam" id="1.10.1200.10:FF:000016">
    <property type="entry name" value="Non-ribosomal peptide synthase"/>
    <property type="match status" value="1"/>
</dbReference>
<dbReference type="InterPro" id="IPR020845">
    <property type="entry name" value="AMP-binding_CS"/>
</dbReference>
<dbReference type="Pfam" id="PF00501">
    <property type="entry name" value="AMP-binding"/>
    <property type="match status" value="1"/>
</dbReference>
<comment type="similarity">
    <text evidence="2">Belongs to the ATP-dependent AMP-binding enzyme family.</text>
</comment>
<dbReference type="SUPFAM" id="SSF56801">
    <property type="entry name" value="Acetyl-CoA synthetase-like"/>
    <property type="match status" value="1"/>
</dbReference>
<dbReference type="GO" id="GO:0031177">
    <property type="term" value="F:phosphopantetheine binding"/>
    <property type="evidence" value="ECO:0007669"/>
    <property type="project" value="InterPro"/>
</dbReference>
<reference evidence="7 8" key="1">
    <citation type="submission" date="2015-02" db="EMBL/GenBank/DDBJ databases">
        <authorList>
            <person name="Ju K.-S."/>
            <person name="Doroghazi J.R."/>
            <person name="Metcalf W."/>
        </authorList>
    </citation>
    <scope>NUCLEOTIDE SEQUENCE [LARGE SCALE GENOMIC DNA]</scope>
    <source>
        <strain evidence="7 8">ATCC 31215</strain>
    </source>
</reference>
<proteinExistence type="inferred from homology"/>
<dbReference type="InterPro" id="IPR000873">
    <property type="entry name" value="AMP-dep_synth/lig_dom"/>
</dbReference>
<evidence type="ECO:0000256" key="5">
    <source>
        <dbReference type="SAM" id="MobiDB-lite"/>
    </source>
</evidence>
<dbReference type="PROSITE" id="PS50075">
    <property type="entry name" value="CARRIER"/>
    <property type="match status" value="1"/>
</dbReference>
<dbReference type="Gene3D" id="3.30.300.30">
    <property type="match status" value="1"/>
</dbReference>
<dbReference type="CDD" id="cd17646">
    <property type="entry name" value="A_NRPS_AB3403-like"/>
    <property type="match status" value="1"/>
</dbReference>
<dbReference type="InterPro" id="IPR009081">
    <property type="entry name" value="PP-bd_ACP"/>
</dbReference>
<evidence type="ECO:0000313" key="8">
    <source>
        <dbReference type="Proteomes" id="UP000033699"/>
    </source>
</evidence>
<accession>A0A0F2T7U7</accession>
<feature type="compositionally biased region" description="Basic residues" evidence="5">
    <location>
        <begin position="1107"/>
        <end position="1118"/>
    </location>
</feature>
<dbReference type="Pfam" id="PF00550">
    <property type="entry name" value="PP-binding"/>
    <property type="match status" value="1"/>
</dbReference>